<accession>A0A412YIW0</accession>
<sequence length="519" mass="59675">MKLHRFFILLFGLLFITCGMRADGGDVLERIIRLPGMKGTVYSLLGKVSEQSGYLFVYDSKVVNNDIEVKTKRKNCTVRQAIYEIIGDRSLELKVIGHHILILPPAEKIVRKKTVSEELPPPLAYFTITGTLRDKETGDPVVNASVILQGTSIGNITNKNGEFRLHLPDSLKSGNLSFSHLGYVAQNIEATMLIGRDNVLSLEPKIVPLQEVLIRLVEPRKLLREMVGRRKENYSLAPVYLTTFYREGVQLKNKFQSLTEAVFKVYKAPLQEINTSDQVKLLKMSRIDNRESTDSLVAKMRAGIQACLQLDFIKDLPDFLSVDARDNQYVYTSGDITFIDDRCVNVVYFEQKPDVKGPLYCGALYIDSENGALVQARIEIQPKYIKDATRIFVVRQAQKVNLTTQKVVYTISYKPWNGTYYIHHIRGDLYFKMKRKRVFFSNPTLHTWFEMVTCLVDKENVTRFPRAERLPTRTVLADEEFRYDEHFWEDFNIIPLEEELSKIIEKVALKIEKIGPQEE</sequence>
<dbReference type="RefSeq" id="WP_022391554.1">
    <property type="nucleotide sequence ID" value="NZ_QRZF01000002.1"/>
</dbReference>
<gene>
    <name evidence="1" type="ORF">DWW10_04605</name>
</gene>
<keyword evidence="1" id="KW-0378">Hydrolase</keyword>
<dbReference type="GO" id="GO:0004180">
    <property type="term" value="F:carboxypeptidase activity"/>
    <property type="evidence" value="ECO:0007669"/>
    <property type="project" value="UniProtKB-KW"/>
</dbReference>
<comment type="caution">
    <text evidence="1">The sequence shown here is derived from an EMBL/GenBank/DDBJ whole genome shotgun (WGS) entry which is preliminary data.</text>
</comment>
<dbReference type="Proteomes" id="UP000283850">
    <property type="component" value="Unassembled WGS sequence"/>
</dbReference>
<keyword evidence="1" id="KW-0121">Carboxypeptidase</keyword>
<proteinExistence type="predicted"/>
<protein>
    <submittedName>
        <fullName evidence="1">Carboxypeptidase-like regulatory domain-containing protein</fullName>
    </submittedName>
</protein>
<dbReference type="Gene3D" id="2.60.40.1120">
    <property type="entry name" value="Carboxypeptidase-like, regulatory domain"/>
    <property type="match status" value="1"/>
</dbReference>
<dbReference type="InterPro" id="IPR008969">
    <property type="entry name" value="CarboxyPept-like_regulatory"/>
</dbReference>
<dbReference type="EMBL" id="QRZF01000002">
    <property type="protein sequence ID" value="RGV57325.1"/>
    <property type="molecule type" value="Genomic_DNA"/>
</dbReference>
<dbReference type="Pfam" id="PF13715">
    <property type="entry name" value="CarbopepD_reg_2"/>
    <property type="match status" value="1"/>
</dbReference>
<dbReference type="SUPFAM" id="SSF49464">
    <property type="entry name" value="Carboxypeptidase regulatory domain-like"/>
    <property type="match status" value="1"/>
</dbReference>
<organism evidence="1 2">
    <name type="scientific">Bacteroides intestinalis</name>
    <dbReference type="NCBI Taxonomy" id="329854"/>
    <lineage>
        <taxon>Bacteria</taxon>
        <taxon>Pseudomonadati</taxon>
        <taxon>Bacteroidota</taxon>
        <taxon>Bacteroidia</taxon>
        <taxon>Bacteroidales</taxon>
        <taxon>Bacteroidaceae</taxon>
        <taxon>Bacteroides</taxon>
    </lineage>
</organism>
<evidence type="ECO:0000313" key="2">
    <source>
        <dbReference type="Proteomes" id="UP000283850"/>
    </source>
</evidence>
<dbReference type="AlphaFoldDB" id="A0A412YIW0"/>
<keyword evidence="1" id="KW-0645">Protease</keyword>
<evidence type="ECO:0000313" key="1">
    <source>
        <dbReference type="EMBL" id="RGV57325.1"/>
    </source>
</evidence>
<reference evidence="1 2" key="1">
    <citation type="submission" date="2018-08" db="EMBL/GenBank/DDBJ databases">
        <title>A genome reference for cultivated species of the human gut microbiota.</title>
        <authorList>
            <person name="Zou Y."/>
            <person name="Xue W."/>
            <person name="Luo G."/>
        </authorList>
    </citation>
    <scope>NUCLEOTIDE SEQUENCE [LARGE SCALE GENOMIC DNA]</scope>
    <source>
        <strain evidence="1 2">AF14-32</strain>
    </source>
</reference>
<name>A0A412YIW0_9BACE</name>